<sequence>MNNDLWQSLAGQELLGASLDQVQVLRLDRLGGNAPGNKAFKLRGHFDRAAALGARRILSFGGAWSNHLHALAACSRQRGIASVGVIRGEQPARLSATLEDARRWGMALHFVSREEYRQRHEPGYRAQLAQRLQADYVIPEGGADALGVAGCSRIAELVLQRAPAAARIVVAAGTGTTLAGLVAALPPGFHVTGIVALKGDGDLGTRTAVAVAATGATCTAGWDLDIRFHCGGFARSNEALQQVMLACERRFALPLEPVYTGKAMLALQRLRASGEWSSKEPVVLVHTGGLQGRRGFSWLRQQMESGVHEPTGSGLYCATGSNR</sequence>
<name>A0A2N5Y2M8_9GAMM</name>
<dbReference type="AlphaFoldDB" id="A0A2N5Y2M8"/>
<evidence type="ECO:0000259" key="6">
    <source>
        <dbReference type="Pfam" id="PF00291"/>
    </source>
</evidence>
<accession>A0A2N5Y2M8</accession>
<gene>
    <name evidence="7" type="ORF">CWI75_08570</name>
</gene>
<dbReference type="InterPro" id="IPR001926">
    <property type="entry name" value="TrpB-like_PALP"/>
</dbReference>
<dbReference type="InterPro" id="IPR036052">
    <property type="entry name" value="TrpB-like_PALP_sf"/>
</dbReference>
<evidence type="ECO:0000256" key="2">
    <source>
        <dbReference type="ARBA" id="ARBA00008639"/>
    </source>
</evidence>
<comment type="caution">
    <text evidence="7">The sequence shown here is derived from an EMBL/GenBank/DDBJ whole genome shotgun (WGS) entry which is preliminary data.</text>
</comment>
<reference evidence="8" key="1">
    <citation type="submission" date="2017-11" db="EMBL/GenBank/DDBJ databases">
        <title>The draft genome sequence of Chromatocurvus sp. F02.</title>
        <authorList>
            <person name="Du Z.-J."/>
            <person name="Chang Y.-Q."/>
        </authorList>
    </citation>
    <scope>NUCLEOTIDE SEQUENCE [LARGE SCALE GENOMIC DNA]</scope>
    <source>
        <strain evidence="8">F02</strain>
    </source>
</reference>
<dbReference type="Proteomes" id="UP000234845">
    <property type="component" value="Unassembled WGS sequence"/>
</dbReference>
<evidence type="ECO:0000256" key="3">
    <source>
        <dbReference type="ARBA" id="ARBA00022898"/>
    </source>
</evidence>
<dbReference type="EMBL" id="PKLZ01000007">
    <property type="protein sequence ID" value="PLW82628.1"/>
    <property type="molecule type" value="Genomic_DNA"/>
</dbReference>
<dbReference type="RefSeq" id="WP_101521096.1">
    <property type="nucleotide sequence ID" value="NZ_PKLZ01000007.1"/>
</dbReference>
<protein>
    <recommendedName>
        <fullName evidence="6">Tryptophan synthase beta chain-like PALP domain-containing protein</fullName>
    </recommendedName>
</protein>
<dbReference type="PIRSF" id="PIRSF006278">
    <property type="entry name" value="ACCD_DCysDesulf"/>
    <property type="match status" value="1"/>
</dbReference>
<feature type="modified residue" description="N6-(pyridoxal phosphate)lysine" evidence="5">
    <location>
        <position position="38"/>
    </location>
</feature>
<dbReference type="PANTHER" id="PTHR43780">
    <property type="entry name" value="1-AMINOCYCLOPROPANE-1-CARBOXYLATE DEAMINASE-RELATED"/>
    <property type="match status" value="1"/>
</dbReference>
<feature type="domain" description="Tryptophan synthase beta chain-like PALP" evidence="6">
    <location>
        <begin position="36"/>
        <end position="288"/>
    </location>
</feature>
<evidence type="ECO:0000313" key="8">
    <source>
        <dbReference type="Proteomes" id="UP000234845"/>
    </source>
</evidence>
<evidence type="ECO:0000313" key="7">
    <source>
        <dbReference type="EMBL" id="PLW82628.1"/>
    </source>
</evidence>
<dbReference type="GO" id="GO:0019148">
    <property type="term" value="F:D-cysteine desulfhydrase activity"/>
    <property type="evidence" value="ECO:0007669"/>
    <property type="project" value="TreeGrafter"/>
</dbReference>
<organism evidence="7 8">
    <name type="scientific">Kineobactrum sediminis</name>
    <dbReference type="NCBI Taxonomy" id="1905677"/>
    <lineage>
        <taxon>Bacteria</taxon>
        <taxon>Pseudomonadati</taxon>
        <taxon>Pseudomonadota</taxon>
        <taxon>Gammaproteobacteria</taxon>
        <taxon>Cellvibrionales</taxon>
        <taxon>Halieaceae</taxon>
        <taxon>Kineobactrum</taxon>
    </lineage>
</organism>
<keyword evidence="3 5" id="KW-0663">Pyridoxal phosphate</keyword>
<feature type="active site" description="Nucleophile" evidence="4">
    <location>
        <position position="65"/>
    </location>
</feature>
<dbReference type="PANTHER" id="PTHR43780:SF2">
    <property type="entry name" value="1-AMINOCYCLOPROPANE-1-CARBOXYLATE DEAMINASE-RELATED"/>
    <property type="match status" value="1"/>
</dbReference>
<comment type="similarity">
    <text evidence="2">Belongs to the ACC deaminase/D-cysteine desulfhydrase family.</text>
</comment>
<dbReference type="Pfam" id="PF00291">
    <property type="entry name" value="PALP"/>
    <property type="match status" value="1"/>
</dbReference>
<dbReference type="InterPro" id="IPR027278">
    <property type="entry name" value="ACCD_DCysDesulf"/>
</dbReference>
<evidence type="ECO:0000256" key="4">
    <source>
        <dbReference type="PIRSR" id="PIRSR006278-1"/>
    </source>
</evidence>
<evidence type="ECO:0000256" key="5">
    <source>
        <dbReference type="PIRSR" id="PIRSR006278-2"/>
    </source>
</evidence>
<dbReference type="Gene3D" id="3.40.50.1100">
    <property type="match status" value="2"/>
</dbReference>
<comment type="cofactor">
    <cofactor evidence="1">
        <name>pyridoxal 5'-phosphate</name>
        <dbReference type="ChEBI" id="CHEBI:597326"/>
    </cofactor>
</comment>
<proteinExistence type="inferred from homology"/>
<evidence type="ECO:0000256" key="1">
    <source>
        <dbReference type="ARBA" id="ARBA00001933"/>
    </source>
</evidence>
<dbReference type="OrthoDB" id="9801249at2"/>
<dbReference type="SUPFAM" id="SSF53686">
    <property type="entry name" value="Tryptophan synthase beta subunit-like PLP-dependent enzymes"/>
    <property type="match status" value="1"/>
</dbReference>
<keyword evidence="8" id="KW-1185">Reference proteome</keyword>